<evidence type="ECO:0000256" key="1">
    <source>
        <dbReference type="SAM" id="SignalP"/>
    </source>
</evidence>
<dbReference type="EMBL" id="CP013747">
    <property type="protein sequence ID" value="ALV40792.1"/>
    <property type="molecule type" value="Genomic_DNA"/>
</dbReference>
<name>A0A0U3PEV6_9MICC</name>
<accession>A0A0U3PEV6</accession>
<keyword evidence="1" id="KW-0732">Signal</keyword>
<proteinExistence type="predicted"/>
<dbReference type="AlphaFoldDB" id="A0A0U3PEV6"/>
<evidence type="ECO:0000313" key="3">
    <source>
        <dbReference type="Proteomes" id="UP000065151"/>
    </source>
</evidence>
<dbReference type="STRING" id="121292.AU252_06105"/>
<gene>
    <name evidence="2" type="ORF">AU252_06105</name>
</gene>
<dbReference type="RefSeq" id="WP_058929960.1">
    <property type="nucleotide sequence ID" value="NZ_CP013747.1"/>
</dbReference>
<protein>
    <submittedName>
        <fullName evidence="2">Uncharacterized protein</fullName>
    </submittedName>
</protein>
<evidence type="ECO:0000313" key="2">
    <source>
        <dbReference type="EMBL" id="ALV40792.1"/>
    </source>
</evidence>
<organism evidence="2">
    <name type="scientific">Pseudarthrobacter sulfonivorans</name>
    <dbReference type="NCBI Taxonomy" id="121292"/>
    <lineage>
        <taxon>Bacteria</taxon>
        <taxon>Bacillati</taxon>
        <taxon>Actinomycetota</taxon>
        <taxon>Actinomycetes</taxon>
        <taxon>Micrococcales</taxon>
        <taxon>Micrococcaceae</taxon>
        <taxon>Pseudarthrobacter</taxon>
    </lineage>
</organism>
<dbReference type="PROSITE" id="PS51257">
    <property type="entry name" value="PROKAR_LIPOPROTEIN"/>
    <property type="match status" value="1"/>
</dbReference>
<reference evidence="2 3" key="1">
    <citation type="submission" date="2015-12" db="EMBL/GenBank/DDBJ databases">
        <authorList>
            <person name="Shamseldin A."/>
            <person name="Moawad H."/>
            <person name="Abd El-Rahim W.M."/>
            <person name="Sadowsky M.J."/>
        </authorList>
    </citation>
    <scope>NUCLEOTIDE SEQUENCE [LARGE SCALE GENOMIC DNA]</scope>
    <source>
        <strain evidence="2 3">Ar51</strain>
    </source>
</reference>
<sequence length="136" mass="13997">MHRLKTVAGALTLAMAVLGLSACVVSGASPADRLKKDMQDAAMSVPGVESAQVNVNMNTSGNFINVKLVGTSNDEAALAEVLGEALPPMLEKTEDLESGSFAISIFSPDDAVSAGADALGYSGGKSLSNFREFFVN</sequence>
<feature type="chain" id="PRO_5039076736" evidence="1">
    <location>
        <begin position="23"/>
        <end position="136"/>
    </location>
</feature>
<dbReference type="Proteomes" id="UP000065151">
    <property type="component" value="Chromosome"/>
</dbReference>
<dbReference type="KEGG" id="psul:AU252_06105"/>
<feature type="signal peptide" evidence="1">
    <location>
        <begin position="1"/>
        <end position="22"/>
    </location>
</feature>